<dbReference type="HOGENOM" id="CLU_031445_2_0_11"/>
<dbReference type="Proteomes" id="UP000000841">
    <property type="component" value="Chromosome"/>
</dbReference>
<dbReference type="CDD" id="cd00882">
    <property type="entry name" value="Ras_like_GTPase"/>
    <property type="match status" value="1"/>
</dbReference>
<proteinExistence type="predicted"/>
<evidence type="ECO:0008006" key="3">
    <source>
        <dbReference type="Google" id="ProtNLM"/>
    </source>
</evidence>
<dbReference type="SUPFAM" id="SSF52540">
    <property type="entry name" value="P-loop containing nucleoside triphosphate hydrolases"/>
    <property type="match status" value="1"/>
</dbReference>
<dbReference type="KEGG" id="svi:Svir_36810"/>
<dbReference type="AlphaFoldDB" id="C7MR45"/>
<dbReference type="InterPro" id="IPR027417">
    <property type="entry name" value="P-loop_NTPase"/>
</dbReference>
<dbReference type="Gene3D" id="3.40.50.300">
    <property type="entry name" value="P-loop containing nucleotide triphosphate hydrolases"/>
    <property type="match status" value="1"/>
</dbReference>
<dbReference type="EMBL" id="CP001683">
    <property type="protein sequence ID" value="ACU98631.1"/>
    <property type="molecule type" value="Genomic_DNA"/>
</dbReference>
<accession>C7MR45</accession>
<dbReference type="STRING" id="471857.Svir_36810"/>
<dbReference type="RefSeq" id="WP_015787941.1">
    <property type="nucleotide sequence ID" value="NC_013159.1"/>
</dbReference>
<evidence type="ECO:0000313" key="2">
    <source>
        <dbReference type="Proteomes" id="UP000000841"/>
    </source>
</evidence>
<keyword evidence="2" id="KW-1185">Reference proteome</keyword>
<gene>
    <name evidence="1" type="ordered locus">Svir_36810</name>
</gene>
<evidence type="ECO:0000313" key="1">
    <source>
        <dbReference type="EMBL" id="ACU98631.1"/>
    </source>
</evidence>
<sequence length="420" mass="45148">MNLADRAWSLLTRAQQVYADSPRATNWLRRHLARMEEPLRVAVAGAPGTGKTTLVSALVGEVGEGRRTSPMSWHHVPGDQVWPELLVLDTSQAQQDGTARVADLICAEADAVLYLAGHPHDADLTLLRAAQDRAVSHIAPVNALMVLARADELGGGRVDALISARQVARRWARNPVTTEACQDVVAVSGLTARAARTIREDEFELLAALAAVPRSELDPLLLSADRFGGDPERARLLDRFGLFGVRLATTLLRGGADTPRALSAELCRRSGLDALGEAVTVYFAERAAVLKARSALLGLGVVLRREPRPSAASLVAEWERTLTGAHEFAELRLFAALRTGRVSLPGELADEAIRLIGGYGVAPQVRLGVGRGEPGLRQVAVNVLRLWRSYMENPVLGSAERHAAATVVRTCEALVTEPMA</sequence>
<name>C7MR45_SACVD</name>
<reference evidence="1 2" key="1">
    <citation type="journal article" date="2009" name="Stand. Genomic Sci.">
        <title>Complete genome sequence of Saccharomonospora viridis type strain (P101).</title>
        <authorList>
            <person name="Pati A."/>
            <person name="Sikorski J."/>
            <person name="Nolan M."/>
            <person name="Lapidus A."/>
            <person name="Copeland A."/>
            <person name="Glavina Del Rio T."/>
            <person name="Lucas S."/>
            <person name="Chen F."/>
            <person name="Tice H."/>
            <person name="Pitluck S."/>
            <person name="Cheng J.F."/>
            <person name="Chertkov O."/>
            <person name="Brettin T."/>
            <person name="Han C."/>
            <person name="Detter J.C."/>
            <person name="Kuske C."/>
            <person name="Bruce D."/>
            <person name="Goodwin L."/>
            <person name="Chain P."/>
            <person name="D'haeseleer P."/>
            <person name="Chen A."/>
            <person name="Palaniappan K."/>
            <person name="Ivanova N."/>
            <person name="Mavromatis K."/>
            <person name="Mikhailova N."/>
            <person name="Rohde M."/>
            <person name="Tindall B.J."/>
            <person name="Goker M."/>
            <person name="Bristow J."/>
            <person name="Eisen J.A."/>
            <person name="Markowitz V."/>
            <person name="Hugenholtz P."/>
            <person name="Kyrpides N.C."/>
            <person name="Klenk H.P."/>
        </authorList>
    </citation>
    <scope>NUCLEOTIDE SEQUENCE [LARGE SCALE GENOMIC DNA]</scope>
    <source>
        <strain evidence="2">ATCC 15386 / DSM 43017 / JCM 3036 / NBRC 12207 / P101</strain>
    </source>
</reference>
<organism evidence="1 2">
    <name type="scientific">Saccharomonospora viridis (strain ATCC 15386 / DSM 43017 / JCM 3036 / CCUG 5913 / NBRC 12207 / NCIMB 9602 / P101)</name>
    <name type="common">Thermoactinomyces viridis</name>
    <dbReference type="NCBI Taxonomy" id="471857"/>
    <lineage>
        <taxon>Bacteria</taxon>
        <taxon>Bacillati</taxon>
        <taxon>Actinomycetota</taxon>
        <taxon>Actinomycetes</taxon>
        <taxon>Pseudonocardiales</taxon>
        <taxon>Pseudonocardiaceae</taxon>
        <taxon>Saccharomonospora</taxon>
    </lineage>
</organism>
<dbReference type="eggNOG" id="COG1100">
    <property type="taxonomic scope" value="Bacteria"/>
</dbReference>
<protein>
    <recommendedName>
        <fullName evidence="3">G domain-containing protein</fullName>
    </recommendedName>
</protein>